<feature type="non-terminal residue" evidence="2">
    <location>
        <position position="1"/>
    </location>
</feature>
<feature type="compositionally biased region" description="Basic and acidic residues" evidence="1">
    <location>
        <begin position="167"/>
        <end position="199"/>
    </location>
</feature>
<feature type="compositionally biased region" description="Basic and acidic residues" evidence="1">
    <location>
        <begin position="206"/>
        <end position="217"/>
    </location>
</feature>
<feature type="compositionally biased region" description="Low complexity" evidence="1">
    <location>
        <begin position="1"/>
        <end position="22"/>
    </location>
</feature>
<feature type="region of interest" description="Disordered" evidence="1">
    <location>
        <begin position="73"/>
        <end position="141"/>
    </location>
</feature>
<organism evidence="2">
    <name type="scientific">uncultured Thermomicrobiales bacterium</name>
    <dbReference type="NCBI Taxonomy" id="1645740"/>
    <lineage>
        <taxon>Bacteria</taxon>
        <taxon>Pseudomonadati</taxon>
        <taxon>Thermomicrobiota</taxon>
        <taxon>Thermomicrobia</taxon>
        <taxon>Thermomicrobiales</taxon>
        <taxon>environmental samples</taxon>
    </lineage>
</organism>
<name>A0A6J4UQY3_9BACT</name>
<feature type="region of interest" description="Disordered" evidence="1">
    <location>
        <begin position="1"/>
        <end position="51"/>
    </location>
</feature>
<evidence type="ECO:0000313" key="2">
    <source>
        <dbReference type="EMBL" id="CAA9557291.1"/>
    </source>
</evidence>
<gene>
    <name evidence="2" type="ORF">AVDCRST_MAG49-2201</name>
</gene>
<feature type="compositionally biased region" description="Basic and acidic residues" evidence="1">
    <location>
        <begin position="229"/>
        <end position="246"/>
    </location>
</feature>
<feature type="compositionally biased region" description="Basic and acidic residues" evidence="1">
    <location>
        <begin position="37"/>
        <end position="51"/>
    </location>
</feature>
<feature type="compositionally biased region" description="Basic and acidic residues" evidence="1">
    <location>
        <begin position="128"/>
        <end position="140"/>
    </location>
</feature>
<feature type="region of interest" description="Disordered" evidence="1">
    <location>
        <begin position="160"/>
        <end position="248"/>
    </location>
</feature>
<accession>A0A6J4UQY3</accession>
<protein>
    <submittedName>
        <fullName evidence="2">N-Acetyl-D-glucosamine ABC transport system, permease protein 1</fullName>
    </submittedName>
</protein>
<feature type="compositionally biased region" description="Low complexity" evidence="1">
    <location>
        <begin position="100"/>
        <end position="113"/>
    </location>
</feature>
<dbReference type="AlphaFoldDB" id="A0A6J4UQY3"/>
<sequence>GHGTPDLGAADPARRLALAAAPPHHPAPVAPAGLPDGRADRDPVPRLHGLPDRLRPLHLVSRLERHRQRLRRELHRRRQLHPARSGPDLVDGGPQHGALRGDQAGRRATAGAGRRAHPELGAPGVDPLPHDRLPAGDHQHRGGLAGLHVLLLAARRRLQRPALQPPRGDRRADRLPRRARLRLLDRDRGGRLARPRDQHGLLPGRAPDRAPRPLRRGDGRRRRLVGEVPLDHRPGDPPDHGRDRHPLPGRLAQGLRLLRGHDGRRPGLQHHDDGALHVSLHLVRRRRPLRRGDDPRGRLRLDDRDRAGPDHLRRGPDPAGDQPVAGGAV</sequence>
<reference evidence="2" key="1">
    <citation type="submission" date="2020-02" db="EMBL/GenBank/DDBJ databases">
        <authorList>
            <person name="Meier V. D."/>
        </authorList>
    </citation>
    <scope>NUCLEOTIDE SEQUENCE</scope>
    <source>
        <strain evidence="2">AVDCRST_MAG49</strain>
    </source>
</reference>
<evidence type="ECO:0000256" key="1">
    <source>
        <dbReference type="SAM" id="MobiDB-lite"/>
    </source>
</evidence>
<proteinExistence type="predicted"/>
<feature type="compositionally biased region" description="Basic and acidic residues" evidence="1">
    <location>
        <begin position="290"/>
        <end position="316"/>
    </location>
</feature>
<feature type="region of interest" description="Disordered" evidence="1">
    <location>
        <begin position="287"/>
        <end position="329"/>
    </location>
</feature>
<dbReference type="EMBL" id="CADCWG010000149">
    <property type="protein sequence ID" value="CAA9557291.1"/>
    <property type="molecule type" value="Genomic_DNA"/>
</dbReference>
<feature type="non-terminal residue" evidence="2">
    <location>
        <position position="329"/>
    </location>
</feature>